<gene>
    <name evidence="2" type="primary">si:dkey-9i23.4</name>
</gene>
<dbReference type="Proteomes" id="UP000000437">
    <property type="component" value="Chromosome 1"/>
</dbReference>
<evidence type="ECO:0000313" key="1">
    <source>
        <dbReference type="Proteomes" id="UP000000437"/>
    </source>
</evidence>
<protein>
    <submittedName>
        <fullName evidence="2">Uncharacterized protein isoform X1</fullName>
    </submittedName>
</protein>
<sequence length="189" mass="21910">MWKAGSIGVLLVLLFGSGNFFKMERGFHAGGVNATEKCSMPKACDVPGFSDWFRVGQRCVKYFSSRLNFTEAEFSCRTKAPRAHLVSVHNSQDNSNLLCIVKKFNPKSLRIWLGAYELFQSGEFFWLDGSFWNFNQWVPGEPNHMYTYTEECVEMNWREIGKWNDATCSVKKSFICAFKRKEFMEIRSE</sequence>
<name>A0AC58JDU4_DANRE</name>
<keyword evidence="1" id="KW-1185">Reference proteome</keyword>
<evidence type="ECO:0000313" key="2">
    <source>
        <dbReference type="RefSeq" id="XP_073804647.1"/>
    </source>
</evidence>
<organism evidence="1 2">
    <name type="scientific">Danio rerio</name>
    <name type="common">Zebrafish</name>
    <name type="synonym">Brachydanio rerio</name>
    <dbReference type="NCBI Taxonomy" id="7955"/>
    <lineage>
        <taxon>Eukaryota</taxon>
        <taxon>Metazoa</taxon>
        <taxon>Chordata</taxon>
        <taxon>Craniata</taxon>
        <taxon>Vertebrata</taxon>
        <taxon>Euteleostomi</taxon>
        <taxon>Actinopterygii</taxon>
        <taxon>Neopterygii</taxon>
        <taxon>Teleostei</taxon>
        <taxon>Ostariophysi</taxon>
        <taxon>Cypriniformes</taxon>
        <taxon>Danionidae</taxon>
        <taxon>Danioninae</taxon>
        <taxon>Danio</taxon>
    </lineage>
</organism>
<reference evidence="2" key="1">
    <citation type="submission" date="2025-08" db="UniProtKB">
        <authorList>
            <consortium name="RefSeq"/>
        </authorList>
    </citation>
    <scope>IDENTIFICATION</scope>
    <source>
        <strain evidence="2">Tuebingen</strain>
        <tissue evidence="2">Fibroblasts and whole tissue</tissue>
    </source>
</reference>
<proteinExistence type="predicted"/>
<dbReference type="RefSeq" id="XP_073804647.1">
    <property type="nucleotide sequence ID" value="XM_073948546.1"/>
</dbReference>
<accession>A0AC58JDU4</accession>